<dbReference type="Proteomes" id="UP000435112">
    <property type="component" value="Unassembled WGS sequence"/>
</dbReference>
<evidence type="ECO:0000313" key="3">
    <source>
        <dbReference type="EMBL" id="KAE9319422.1"/>
    </source>
</evidence>
<dbReference type="AlphaFoldDB" id="A0A6A3K8V4"/>
<evidence type="ECO:0000313" key="2">
    <source>
        <dbReference type="EMBL" id="KAE9010988.1"/>
    </source>
</evidence>
<dbReference type="EMBL" id="QXFT01001409">
    <property type="protein sequence ID" value="KAE9319422.1"/>
    <property type="molecule type" value="Genomic_DNA"/>
</dbReference>
<organism evidence="1 6">
    <name type="scientific">Phytophthora rubi</name>
    <dbReference type="NCBI Taxonomy" id="129364"/>
    <lineage>
        <taxon>Eukaryota</taxon>
        <taxon>Sar</taxon>
        <taxon>Stramenopiles</taxon>
        <taxon>Oomycota</taxon>
        <taxon>Peronosporomycetes</taxon>
        <taxon>Peronosporales</taxon>
        <taxon>Peronosporaceae</taxon>
        <taxon>Phytophthora</taxon>
    </lineage>
</organism>
<evidence type="ECO:0000313" key="6">
    <source>
        <dbReference type="Proteomes" id="UP000435112"/>
    </source>
</evidence>
<dbReference type="EMBL" id="QXFV01001241">
    <property type="protein sequence ID" value="KAE9010988.1"/>
    <property type="molecule type" value="Genomic_DNA"/>
</dbReference>
<name>A0A6A3K8V4_9STRA</name>
<evidence type="ECO:0000313" key="1">
    <source>
        <dbReference type="EMBL" id="KAE9002008.1"/>
    </source>
</evidence>
<proteinExistence type="predicted"/>
<dbReference type="EMBL" id="QXFU01001458">
    <property type="protein sequence ID" value="KAE9002008.1"/>
    <property type="molecule type" value="Genomic_DNA"/>
</dbReference>
<gene>
    <name evidence="2" type="ORF">PR001_g16025</name>
    <name evidence="1" type="ORF">PR002_g17751</name>
    <name evidence="3" type="ORF">PR003_g17972</name>
</gene>
<comment type="caution">
    <text evidence="1">The sequence shown here is derived from an EMBL/GenBank/DDBJ whole genome shotgun (WGS) entry which is preliminary data.</text>
</comment>
<reference evidence="4 6" key="1">
    <citation type="submission" date="2018-09" db="EMBL/GenBank/DDBJ databases">
        <title>Genomic investigation of the strawberry pathogen Phytophthora fragariae indicates pathogenicity is determined by transcriptional variation in three key races.</title>
        <authorList>
            <person name="Adams T.M."/>
            <person name="Armitage A.D."/>
            <person name="Sobczyk M.K."/>
            <person name="Bates H.J."/>
            <person name="Dunwell J.M."/>
            <person name="Nellist C.F."/>
            <person name="Harrison R.J."/>
        </authorList>
    </citation>
    <scope>NUCLEOTIDE SEQUENCE [LARGE SCALE GENOMIC DNA]</scope>
    <source>
        <strain evidence="2 4">SCRP249</strain>
        <strain evidence="1 6">SCRP324</strain>
        <strain evidence="3 5">SCRP333</strain>
    </source>
</reference>
<dbReference type="Proteomes" id="UP000434957">
    <property type="component" value="Unassembled WGS sequence"/>
</dbReference>
<evidence type="ECO:0000313" key="4">
    <source>
        <dbReference type="Proteomes" id="UP000429607"/>
    </source>
</evidence>
<protein>
    <submittedName>
        <fullName evidence="1">Uncharacterized protein</fullName>
    </submittedName>
</protein>
<evidence type="ECO:0000313" key="5">
    <source>
        <dbReference type="Proteomes" id="UP000434957"/>
    </source>
</evidence>
<dbReference type="Proteomes" id="UP000429607">
    <property type="component" value="Unassembled WGS sequence"/>
</dbReference>
<keyword evidence="5" id="KW-1185">Reference proteome</keyword>
<accession>A0A6A3K8V4</accession>
<sequence length="51" mass="5446">MKVAALDTVATYVFAPPCDGKNAPDDASWRGCSQKISTDDAFCWDKCSDGS</sequence>